<dbReference type="GO" id="GO:0000166">
    <property type="term" value="F:nucleotide binding"/>
    <property type="evidence" value="ECO:0007669"/>
    <property type="project" value="InterPro"/>
</dbReference>
<accession>A0A2H0NCZ4</accession>
<proteinExistence type="predicted"/>
<organism evidence="3 4">
    <name type="scientific">Candidatus Jorgensenbacteria bacterium CG11_big_fil_rev_8_21_14_0_20_38_23</name>
    <dbReference type="NCBI Taxonomy" id="1974594"/>
    <lineage>
        <taxon>Bacteria</taxon>
        <taxon>Candidatus Joergenseniibacteriota</taxon>
    </lineage>
</organism>
<dbReference type="PANTHER" id="PTHR43377:SF1">
    <property type="entry name" value="BILIVERDIN REDUCTASE A"/>
    <property type="match status" value="1"/>
</dbReference>
<dbReference type="EMBL" id="PCWR01000048">
    <property type="protein sequence ID" value="PIR06760.1"/>
    <property type="molecule type" value="Genomic_DNA"/>
</dbReference>
<reference evidence="3 4" key="1">
    <citation type="submission" date="2017-09" db="EMBL/GenBank/DDBJ databases">
        <title>Depth-based differentiation of microbial function through sediment-hosted aquifers and enrichment of novel symbionts in the deep terrestrial subsurface.</title>
        <authorList>
            <person name="Probst A.J."/>
            <person name="Ladd B."/>
            <person name="Jarett J.K."/>
            <person name="Geller-Mcgrath D.E."/>
            <person name="Sieber C.M."/>
            <person name="Emerson J.B."/>
            <person name="Anantharaman K."/>
            <person name="Thomas B.C."/>
            <person name="Malmstrom R."/>
            <person name="Stieglmeier M."/>
            <person name="Klingl A."/>
            <person name="Woyke T."/>
            <person name="Ryan C.M."/>
            <person name="Banfield J.F."/>
        </authorList>
    </citation>
    <scope>NUCLEOTIDE SEQUENCE [LARGE SCALE GENOMIC DNA]</scope>
    <source>
        <strain evidence="3">CG11_big_fil_rev_8_21_14_0_20_38_23</strain>
    </source>
</reference>
<dbReference type="InterPro" id="IPR036291">
    <property type="entry name" value="NAD(P)-bd_dom_sf"/>
</dbReference>
<comment type="caution">
    <text evidence="3">The sequence shown here is derived from an EMBL/GenBank/DDBJ whole genome shotgun (WGS) entry which is preliminary data.</text>
</comment>
<dbReference type="AlphaFoldDB" id="A0A2H0NCZ4"/>
<evidence type="ECO:0000259" key="1">
    <source>
        <dbReference type="Pfam" id="PF01408"/>
    </source>
</evidence>
<dbReference type="Proteomes" id="UP000228867">
    <property type="component" value="Unassembled WGS sequence"/>
</dbReference>
<dbReference type="SUPFAM" id="SSF51735">
    <property type="entry name" value="NAD(P)-binding Rossmann-fold domains"/>
    <property type="match status" value="1"/>
</dbReference>
<protein>
    <recommendedName>
        <fullName evidence="5">Oxidoreductase</fullName>
    </recommendedName>
</protein>
<feature type="domain" description="Gfo/Idh/MocA-like oxidoreductase N-terminal" evidence="1">
    <location>
        <begin position="4"/>
        <end position="119"/>
    </location>
</feature>
<dbReference type="Pfam" id="PF01408">
    <property type="entry name" value="GFO_IDH_MocA"/>
    <property type="match status" value="1"/>
</dbReference>
<evidence type="ECO:0008006" key="5">
    <source>
        <dbReference type="Google" id="ProtNLM"/>
    </source>
</evidence>
<evidence type="ECO:0000313" key="3">
    <source>
        <dbReference type="EMBL" id="PIR06760.1"/>
    </source>
</evidence>
<dbReference type="Gene3D" id="3.30.360.10">
    <property type="entry name" value="Dihydrodipicolinate Reductase, domain 2"/>
    <property type="match status" value="1"/>
</dbReference>
<dbReference type="Gene3D" id="3.40.50.720">
    <property type="entry name" value="NAD(P)-binding Rossmann-like Domain"/>
    <property type="match status" value="1"/>
</dbReference>
<dbReference type="InterPro" id="IPR004104">
    <property type="entry name" value="Gfo/Idh/MocA-like_OxRdtase_C"/>
</dbReference>
<dbReference type="PANTHER" id="PTHR43377">
    <property type="entry name" value="BILIVERDIN REDUCTASE A"/>
    <property type="match status" value="1"/>
</dbReference>
<dbReference type="Pfam" id="PF02894">
    <property type="entry name" value="GFO_IDH_MocA_C"/>
    <property type="match status" value="1"/>
</dbReference>
<dbReference type="InterPro" id="IPR051450">
    <property type="entry name" value="Gfo/Idh/MocA_Oxidoreductases"/>
</dbReference>
<feature type="domain" description="Gfo/Idh/MocA-like oxidoreductase C-terminal" evidence="2">
    <location>
        <begin position="135"/>
        <end position="337"/>
    </location>
</feature>
<sequence length="337" mass="37706">MTKIKIGILGAGKISDIHLKTLSENKSVSLISISDLNLELATEKAKQYGIEKIESDYSKILNDPEIDAVDILLPHHLHYKASVDAIRCGKVVICEKPFVTKLSDAKSLMKTAGIKKVSIYLKHYLRYSASHSKLKKLLREKIIGTPYLAKCFYTCNSVAEMNNKKSWKGNIKEAGGGVLMDAGVHVIDFLQDIFGNPMSVSSECKQVFTKLKTKGEDLAMINLEFPNNVMAEITCTSNDTSYGFRWEKHVFGSEGSLHIIDCGKDKNELLLYKNGKVVIRESEDDWWNQTNKNILNDIISKIINKEKPSVDLNTAYVGLKTIIKAYESAKAGKRIKI</sequence>
<gene>
    <name evidence="3" type="ORF">COV54_02150</name>
</gene>
<evidence type="ECO:0000259" key="2">
    <source>
        <dbReference type="Pfam" id="PF02894"/>
    </source>
</evidence>
<dbReference type="InterPro" id="IPR000683">
    <property type="entry name" value="Gfo/Idh/MocA-like_OxRdtase_N"/>
</dbReference>
<name>A0A2H0NCZ4_9BACT</name>
<evidence type="ECO:0000313" key="4">
    <source>
        <dbReference type="Proteomes" id="UP000228867"/>
    </source>
</evidence>
<dbReference type="SUPFAM" id="SSF55347">
    <property type="entry name" value="Glyceraldehyde-3-phosphate dehydrogenase-like, C-terminal domain"/>
    <property type="match status" value="1"/>
</dbReference>